<feature type="binding site" evidence="8">
    <location>
        <position position="149"/>
    </location>
    <ligand>
        <name>ATP</name>
        <dbReference type="ChEBI" id="CHEBI:30616"/>
    </ligand>
</feature>
<comment type="subunit">
    <text evidence="8">Homodimer.</text>
</comment>
<gene>
    <name evidence="8" type="primary">nadE</name>
    <name evidence="12" type="ordered locus">Mpal_1197</name>
</gene>
<evidence type="ECO:0000256" key="1">
    <source>
        <dbReference type="ARBA" id="ARBA00005859"/>
    </source>
</evidence>
<feature type="binding site" evidence="8">
    <location>
        <position position="140"/>
    </location>
    <ligand>
        <name>deamido-NAD(+)</name>
        <dbReference type="ChEBI" id="CHEBI:58437"/>
        <note>ligand shared between two neighboring subunits</note>
    </ligand>
</feature>
<dbReference type="GO" id="GO:0009435">
    <property type="term" value="P:NAD+ biosynthetic process"/>
    <property type="evidence" value="ECO:0007669"/>
    <property type="project" value="UniProtKB-UniRule"/>
</dbReference>
<reference evidence="12 13" key="1">
    <citation type="journal article" date="2015" name="Genome Announc.">
        <title>Complete Genome Sequence of Methanosphaerula palustris E1-9CT, a Hydrogenotrophic Methanogen Isolated from a Minerotrophic Fen Peatland.</title>
        <authorList>
            <person name="Cadillo-Quiroz H."/>
            <person name="Browne P."/>
            <person name="Kyrpides N."/>
            <person name="Woyke T."/>
            <person name="Goodwin L."/>
            <person name="Detter C."/>
            <person name="Yavitt J.B."/>
            <person name="Zinder S.H."/>
        </authorList>
    </citation>
    <scope>NUCLEOTIDE SEQUENCE [LARGE SCALE GENOMIC DNA]</scope>
    <source>
        <strain evidence="13">ATCC BAA-1556 / DSM 19958 / E1-9c</strain>
    </source>
</reference>
<evidence type="ECO:0000259" key="11">
    <source>
        <dbReference type="Pfam" id="PF02540"/>
    </source>
</evidence>
<dbReference type="HOGENOM" id="CLU_059327_1_1_2"/>
<dbReference type="AlphaFoldDB" id="B8GHD0"/>
<feature type="binding site" evidence="8">
    <location>
        <position position="120"/>
    </location>
    <ligand>
        <name>ATP</name>
        <dbReference type="ChEBI" id="CHEBI:30616"/>
    </ligand>
</feature>
<evidence type="ECO:0000256" key="7">
    <source>
        <dbReference type="ARBA" id="ARBA00023027"/>
    </source>
</evidence>
<comment type="function">
    <text evidence="8">Catalyzes the ATP-dependent amidation of deamido-NAD to form NAD. Uses ammonia as a nitrogen source.</text>
</comment>
<dbReference type="PANTHER" id="PTHR23090">
    <property type="entry name" value="NH 3 /GLUTAMINE-DEPENDENT NAD + SYNTHETASE"/>
    <property type="match status" value="1"/>
</dbReference>
<dbReference type="SUPFAM" id="SSF52402">
    <property type="entry name" value="Adenine nucleotide alpha hydrolases-like"/>
    <property type="match status" value="1"/>
</dbReference>
<dbReference type="NCBIfam" id="NF010587">
    <property type="entry name" value="PRK13980.1"/>
    <property type="match status" value="1"/>
</dbReference>
<dbReference type="CDD" id="cd00553">
    <property type="entry name" value="NAD_synthase"/>
    <property type="match status" value="1"/>
</dbReference>
<protein>
    <recommendedName>
        <fullName evidence="8 10">NH(3)-dependent NAD(+) synthetase</fullName>
        <ecNumber evidence="8 10">6.3.1.5</ecNumber>
    </recommendedName>
</protein>
<feature type="binding site" evidence="8">
    <location>
        <begin position="17"/>
        <end position="24"/>
    </location>
    <ligand>
        <name>ATP</name>
        <dbReference type="ChEBI" id="CHEBI:30616"/>
    </ligand>
</feature>
<dbReference type="UniPathway" id="UPA00253">
    <property type="reaction ID" value="UER00333"/>
</dbReference>
<dbReference type="GO" id="GO:0005737">
    <property type="term" value="C:cytoplasm"/>
    <property type="evidence" value="ECO:0007669"/>
    <property type="project" value="InterPro"/>
</dbReference>
<accession>B8GHD0</accession>
<keyword evidence="2 8" id="KW-0436">Ligase</keyword>
<dbReference type="InterPro" id="IPR014729">
    <property type="entry name" value="Rossmann-like_a/b/a_fold"/>
</dbReference>
<organism evidence="12 13">
    <name type="scientific">Methanosphaerula palustris (strain ATCC BAA-1556 / DSM 19958 / E1-9c)</name>
    <dbReference type="NCBI Taxonomy" id="521011"/>
    <lineage>
        <taxon>Archaea</taxon>
        <taxon>Methanobacteriati</taxon>
        <taxon>Methanobacteriota</taxon>
        <taxon>Stenosarchaea group</taxon>
        <taxon>Methanomicrobia</taxon>
        <taxon>Methanomicrobiales</taxon>
        <taxon>Methanoregulaceae</taxon>
        <taxon>Methanosphaerula</taxon>
    </lineage>
</organism>
<feature type="binding site" description="in other chain" evidence="8">
    <location>
        <begin position="222"/>
        <end position="223"/>
    </location>
    <ligand>
        <name>deamido-NAD(+)</name>
        <dbReference type="ChEBI" id="CHEBI:58437"/>
        <note>ligand shared between two neighboring subunits</note>
    </ligand>
</feature>
<dbReference type="GO" id="GO:0046872">
    <property type="term" value="F:metal ion binding"/>
    <property type="evidence" value="ECO:0007669"/>
    <property type="project" value="UniProtKB-KW"/>
</dbReference>
<dbReference type="Pfam" id="PF02540">
    <property type="entry name" value="NAD_synthase"/>
    <property type="match status" value="1"/>
</dbReference>
<evidence type="ECO:0000256" key="10">
    <source>
        <dbReference type="RuleBase" id="RU003812"/>
    </source>
</evidence>
<evidence type="ECO:0000256" key="5">
    <source>
        <dbReference type="ARBA" id="ARBA00022840"/>
    </source>
</evidence>
<dbReference type="Gene3D" id="3.40.50.620">
    <property type="entry name" value="HUPs"/>
    <property type="match status" value="1"/>
</dbReference>
<feature type="binding site" description="in other chain" evidence="8">
    <location>
        <position position="100"/>
    </location>
    <ligand>
        <name>deamido-NAD(+)</name>
        <dbReference type="ChEBI" id="CHEBI:58437"/>
        <note>ligand shared between two neighboring subunits</note>
    </ligand>
</feature>
<evidence type="ECO:0000256" key="6">
    <source>
        <dbReference type="ARBA" id="ARBA00022842"/>
    </source>
</evidence>
<keyword evidence="7 8" id="KW-0520">NAD</keyword>
<evidence type="ECO:0000256" key="2">
    <source>
        <dbReference type="ARBA" id="ARBA00022598"/>
    </source>
</evidence>
<feature type="binding site" evidence="8">
    <location>
        <position position="23"/>
    </location>
    <ligand>
        <name>Mg(2+)</name>
        <dbReference type="ChEBI" id="CHEBI:18420"/>
    </ligand>
</feature>
<evidence type="ECO:0000313" key="12">
    <source>
        <dbReference type="EMBL" id="ACL16535.1"/>
    </source>
</evidence>
<comment type="pathway">
    <text evidence="8">Cofactor biosynthesis; NAD(+) biosynthesis; NAD(+) from deamido-NAD(+) (ammonia route): step 1/1.</text>
</comment>
<name>B8GHD0_METPE</name>
<dbReference type="GO" id="GO:0003952">
    <property type="term" value="F:NAD+ synthase (glutamine-hydrolyzing) activity"/>
    <property type="evidence" value="ECO:0007669"/>
    <property type="project" value="InterPro"/>
</dbReference>
<evidence type="ECO:0000256" key="4">
    <source>
        <dbReference type="ARBA" id="ARBA00022741"/>
    </source>
</evidence>
<keyword evidence="13" id="KW-1185">Reference proteome</keyword>
<dbReference type="HAMAP" id="MF_00193">
    <property type="entry name" value="NadE_ammonia_dep"/>
    <property type="match status" value="1"/>
</dbReference>
<dbReference type="NCBIfam" id="TIGR00552">
    <property type="entry name" value="nadE"/>
    <property type="match status" value="1"/>
</dbReference>
<feature type="domain" description="NAD/GMP synthase" evidence="11">
    <location>
        <begin position="2"/>
        <end position="224"/>
    </location>
</feature>
<evidence type="ECO:0000313" key="13">
    <source>
        <dbReference type="Proteomes" id="UP000002457"/>
    </source>
</evidence>
<keyword evidence="5 8" id="KW-0067">ATP-binding</keyword>
<dbReference type="InterPro" id="IPR022310">
    <property type="entry name" value="NAD/GMP_synthase"/>
</dbReference>
<proteinExistence type="inferred from homology"/>
<dbReference type="PANTHER" id="PTHR23090:SF9">
    <property type="entry name" value="GLUTAMINE-DEPENDENT NAD(+) SYNTHETASE"/>
    <property type="match status" value="1"/>
</dbReference>
<dbReference type="EMBL" id="CP001338">
    <property type="protein sequence ID" value="ACL16535.1"/>
    <property type="molecule type" value="Genomic_DNA"/>
</dbReference>
<sequence>MIRHTIWSSGSEGLVVGLSGGIDSAVAAALCCRAVGPEQVLGVSLPTSVTPPSDMEDAADLAAALGIQHLIQPIDPILAAYTGLEGYRETPYLNGNLMARTRMTVLYYYANRDHRLVCGTSNRTEYLLGYCTKFGDNAADLQPILHLYKEDVYTLAADFPIPPAIISKPPSAGLWHGQSDEQELGLTYPEIDAALRSLQAHQWVASGPVEEQILAKVKNSTHKRVACPNLLAGHEGPE</sequence>
<dbReference type="GO" id="GO:0004359">
    <property type="term" value="F:glutaminase activity"/>
    <property type="evidence" value="ECO:0007669"/>
    <property type="project" value="InterPro"/>
</dbReference>
<evidence type="ECO:0000256" key="3">
    <source>
        <dbReference type="ARBA" id="ARBA00022723"/>
    </source>
</evidence>
<dbReference type="GO" id="GO:0005524">
    <property type="term" value="F:ATP binding"/>
    <property type="evidence" value="ECO:0007669"/>
    <property type="project" value="UniProtKB-UniRule"/>
</dbReference>
<dbReference type="KEGG" id="mpl:Mpal_1197"/>
<keyword evidence="6 8" id="KW-0460">Magnesium</keyword>
<dbReference type="eggNOG" id="arCOG00069">
    <property type="taxonomic scope" value="Archaea"/>
</dbReference>
<keyword evidence="4 8" id="KW-0547">Nucleotide-binding</keyword>
<evidence type="ECO:0000256" key="9">
    <source>
        <dbReference type="RuleBase" id="RU003811"/>
    </source>
</evidence>
<comment type="catalytic activity">
    <reaction evidence="8 10">
        <text>deamido-NAD(+) + NH4(+) + ATP = AMP + diphosphate + NAD(+) + H(+)</text>
        <dbReference type="Rhea" id="RHEA:21188"/>
        <dbReference type="ChEBI" id="CHEBI:15378"/>
        <dbReference type="ChEBI" id="CHEBI:28938"/>
        <dbReference type="ChEBI" id="CHEBI:30616"/>
        <dbReference type="ChEBI" id="CHEBI:33019"/>
        <dbReference type="ChEBI" id="CHEBI:57540"/>
        <dbReference type="ChEBI" id="CHEBI:58437"/>
        <dbReference type="ChEBI" id="CHEBI:456215"/>
        <dbReference type="EC" id="6.3.1.5"/>
    </reaction>
</comment>
<dbReference type="InterPro" id="IPR003694">
    <property type="entry name" value="NAD_synthase"/>
</dbReference>
<dbReference type="STRING" id="521011.Mpal_1197"/>
<keyword evidence="3 8" id="KW-0479">Metal-binding</keyword>
<evidence type="ECO:0000256" key="8">
    <source>
        <dbReference type="HAMAP-Rule" id="MF_00193"/>
    </source>
</evidence>
<feature type="binding site" description="in other chain" evidence="8">
    <location>
        <position position="133"/>
    </location>
    <ligand>
        <name>deamido-NAD(+)</name>
        <dbReference type="ChEBI" id="CHEBI:58437"/>
        <note>ligand shared between two neighboring subunits</note>
    </ligand>
</feature>
<feature type="binding site" evidence="8">
    <location>
        <position position="171"/>
    </location>
    <ligand>
        <name>ATP</name>
        <dbReference type="ChEBI" id="CHEBI:30616"/>
    </ligand>
</feature>
<dbReference type="InterPro" id="IPR022926">
    <property type="entry name" value="NH(3)-dep_NAD(+)_synth"/>
</dbReference>
<dbReference type="EC" id="6.3.1.5" evidence="8 10"/>
<dbReference type="Proteomes" id="UP000002457">
    <property type="component" value="Chromosome"/>
</dbReference>
<dbReference type="GO" id="GO:0008795">
    <property type="term" value="F:NAD+ synthase activity"/>
    <property type="evidence" value="ECO:0007669"/>
    <property type="project" value="UniProtKB-UniRule"/>
</dbReference>
<comment type="similarity">
    <text evidence="1 8 9">Belongs to the NAD synthetase family.</text>
</comment>
<feature type="binding site" evidence="8">
    <location>
        <position position="125"/>
    </location>
    <ligand>
        <name>Mg(2+)</name>
        <dbReference type="ChEBI" id="CHEBI:18420"/>
    </ligand>
</feature>